<proteinExistence type="predicted"/>
<keyword evidence="6" id="KW-1185">Reference proteome</keyword>
<dbReference type="Pfam" id="PF00488">
    <property type="entry name" value="MutS_V"/>
    <property type="match status" value="1"/>
</dbReference>
<evidence type="ECO:0000313" key="6">
    <source>
        <dbReference type="Proteomes" id="UP000774130"/>
    </source>
</evidence>
<keyword evidence="3" id="KW-1133">Transmembrane helix</keyword>
<dbReference type="InterPro" id="IPR000432">
    <property type="entry name" value="DNA_mismatch_repair_MutS_C"/>
</dbReference>
<dbReference type="PANTHER" id="PTHR11361">
    <property type="entry name" value="DNA MISMATCH REPAIR PROTEIN MUTS FAMILY MEMBER"/>
    <property type="match status" value="1"/>
</dbReference>
<evidence type="ECO:0000259" key="4">
    <source>
        <dbReference type="SMART" id="SM00534"/>
    </source>
</evidence>
<dbReference type="PROSITE" id="PS00018">
    <property type="entry name" value="EF_HAND_1"/>
    <property type="match status" value="1"/>
</dbReference>
<feature type="domain" description="DNA mismatch repair proteins mutS family" evidence="4">
    <location>
        <begin position="353"/>
        <end position="539"/>
    </location>
</feature>
<dbReference type="RefSeq" id="WP_218325855.1">
    <property type="nucleotide sequence ID" value="NZ_JAHUZB010000003.1"/>
</dbReference>
<dbReference type="InterPro" id="IPR018247">
    <property type="entry name" value="EF_Hand_1_Ca_BS"/>
</dbReference>
<gene>
    <name evidence="5" type="ORF">KUA55_08935</name>
</gene>
<feature type="transmembrane region" description="Helical" evidence="3">
    <location>
        <begin position="186"/>
        <end position="203"/>
    </location>
</feature>
<keyword evidence="1" id="KW-0547">Nucleotide-binding</keyword>
<feature type="transmembrane region" description="Helical" evidence="3">
    <location>
        <begin position="162"/>
        <end position="180"/>
    </location>
</feature>
<dbReference type="Proteomes" id="UP000774130">
    <property type="component" value="Unassembled WGS sequence"/>
</dbReference>
<evidence type="ECO:0000256" key="1">
    <source>
        <dbReference type="ARBA" id="ARBA00022741"/>
    </source>
</evidence>
<name>A0ABS6TD17_9ENTE</name>
<dbReference type="InterPro" id="IPR045076">
    <property type="entry name" value="MutS"/>
</dbReference>
<evidence type="ECO:0000256" key="3">
    <source>
        <dbReference type="SAM" id="Phobius"/>
    </source>
</evidence>
<feature type="transmembrane region" description="Helical" evidence="3">
    <location>
        <begin position="6"/>
        <end position="24"/>
    </location>
</feature>
<accession>A0ABS6TD17</accession>
<keyword evidence="3" id="KW-0472">Membrane</keyword>
<comment type="caution">
    <text evidence="5">The sequence shown here is derived from an EMBL/GenBank/DDBJ whole genome shotgun (WGS) entry which is preliminary data.</text>
</comment>
<evidence type="ECO:0000313" key="5">
    <source>
        <dbReference type="EMBL" id="MBV7390803.1"/>
    </source>
</evidence>
<dbReference type="EMBL" id="JAHUZB010000003">
    <property type="protein sequence ID" value="MBV7390803.1"/>
    <property type="molecule type" value="Genomic_DNA"/>
</dbReference>
<reference evidence="5 6" key="1">
    <citation type="submission" date="2021-06" db="EMBL/GenBank/DDBJ databases">
        <title>Enterococcus alishanensis sp. nov., a novel lactic acid bacterium isolated from fresh coffee beans.</title>
        <authorList>
            <person name="Chen Y.-S."/>
        </authorList>
    </citation>
    <scope>NUCLEOTIDE SEQUENCE [LARGE SCALE GENOMIC DNA]</scope>
    <source>
        <strain evidence="5 6">ALS3</strain>
    </source>
</reference>
<protein>
    <submittedName>
        <fullName evidence="5">DNA mismatch repair protein MutS</fullName>
    </submittedName>
</protein>
<sequence length="551" mass="63153">MSEQLFIILLLVAVAIIIITMTILSRLRLRKMVKNSWGKIPRVTNFDQENSLKQAFLEAKKYHQTDSEVDDITWYDLDMIRLFEELNHTYSSIGAEALYQRLRGFDFNQEDQLEMEELIALYEKNPQLREDIEYAFATLGKRDNNFVVNYLSQNYSQRLGRLWQFIGLGLLPIVGILLVIGGMKFGIFITIGVLCFNLLYYLAKKQEVETELNSMAYLVQSIAVAKKIAKLKTPRKEELTTALKPLASILKFGFSFRIRSNTEAEMLFEYVNIIFMLPFISYHFIFEKVMKNSDAAITLWKILGEFEVAAAVLNYRSLLPVSCQPTFKKGGIKGDTVYHPLISEPVANLVDWEKNTLVTGSNASGKSTYVKSIAINTILAQTIYTCCAEEFTLQRGHVLTSMAVEDDLFAGDSYFVAEIKSVKRVLAKVQTREHCYCFIDEILKGTNTIERISASSSIVKWLSQYSSLVYVATHDIELTEILRNYCQNVHFEEQVTEEDGVTFDYTLRAGPAKTRNAIRLLKVLNYPTEIVEKAQKEAVEFDLNRQWTIFE</sequence>
<keyword evidence="3" id="KW-0812">Transmembrane</keyword>
<keyword evidence="2" id="KW-0067">ATP-binding</keyword>
<organism evidence="5 6">
    <name type="scientific">Enterococcus alishanensis</name>
    <dbReference type="NCBI Taxonomy" id="1303817"/>
    <lineage>
        <taxon>Bacteria</taxon>
        <taxon>Bacillati</taxon>
        <taxon>Bacillota</taxon>
        <taxon>Bacilli</taxon>
        <taxon>Lactobacillales</taxon>
        <taxon>Enterococcaceae</taxon>
        <taxon>Enterococcus</taxon>
    </lineage>
</organism>
<evidence type="ECO:0000256" key="2">
    <source>
        <dbReference type="ARBA" id="ARBA00022840"/>
    </source>
</evidence>
<dbReference type="SMART" id="SM00534">
    <property type="entry name" value="MUTSac"/>
    <property type="match status" value="1"/>
</dbReference>
<dbReference type="PANTHER" id="PTHR11361:SF152">
    <property type="entry name" value="DNA MISMATCH REPAIR PROTEIN"/>
    <property type="match status" value="1"/>
</dbReference>
<feature type="transmembrane region" description="Helical" evidence="3">
    <location>
        <begin position="267"/>
        <end position="285"/>
    </location>
</feature>